<keyword evidence="2" id="KW-0378">Hydrolase</keyword>
<dbReference type="GO" id="GO:0005737">
    <property type="term" value="C:cytoplasm"/>
    <property type="evidence" value="ECO:0007669"/>
    <property type="project" value="TreeGrafter"/>
</dbReference>
<organism evidence="5 6">
    <name type="scientific">Debaryomyces hansenii (strain ATCC 36239 / CBS 767 / BCRC 21394 / JCM 1990 / NBRC 0083 / IGC 2968)</name>
    <name type="common">Yeast</name>
    <name type="synonym">Torulaspora hansenii</name>
    <dbReference type="NCBI Taxonomy" id="284592"/>
    <lineage>
        <taxon>Eukaryota</taxon>
        <taxon>Fungi</taxon>
        <taxon>Dikarya</taxon>
        <taxon>Ascomycota</taxon>
        <taxon>Saccharomycotina</taxon>
        <taxon>Pichiomycetes</taxon>
        <taxon>Debaryomycetaceae</taxon>
        <taxon>Debaryomyces</taxon>
    </lineage>
</organism>
<accession>Q6BZG2</accession>
<dbReference type="Gene3D" id="3.40.140.10">
    <property type="entry name" value="Cytidine Deaminase, domain 2"/>
    <property type="match status" value="1"/>
</dbReference>
<dbReference type="SUPFAM" id="SSF53927">
    <property type="entry name" value="Cytidine deaminase-like"/>
    <property type="match status" value="1"/>
</dbReference>
<dbReference type="PROSITE" id="PS00903">
    <property type="entry name" value="CYT_DCMP_DEAMINASES_1"/>
    <property type="match status" value="1"/>
</dbReference>
<proteinExistence type="predicted"/>
<dbReference type="InterPro" id="IPR016193">
    <property type="entry name" value="Cytidine_deaminase-like"/>
</dbReference>
<dbReference type="HOGENOM" id="CLU_081897_0_0_1"/>
<evidence type="ECO:0000259" key="4">
    <source>
        <dbReference type="PROSITE" id="PS51747"/>
    </source>
</evidence>
<dbReference type="Proteomes" id="UP000000599">
    <property type="component" value="Chromosome A"/>
</dbReference>
<dbReference type="InterPro" id="IPR016192">
    <property type="entry name" value="APOBEC/CMP_deaminase_Zn-bd"/>
</dbReference>
<feature type="domain" description="CMP/dCMP-type deaminase" evidence="4">
    <location>
        <begin position="5"/>
        <end position="127"/>
    </location>
</feature>
<dbReference type="PROSITE" id="PS51747">
    <property type="entry name" value="CYT_DCMP_DEAMINASES_2"/>
    <property type="match status" value="1"/>
</dbReference>
<dbReference type="GeneID" id="2899633"/>
<evidence type="ECO:0000256" key="1">
    <source>
        <dbReference type="ARBA" id="ARBA00022723"/>
    </source>
</evidence>
<dbReference type="FunCoup" id="Q6BZG2">
    <property type="interactions" value="536"/>
</dbReference>
<evidence type="ECO:0000313" key="6">
    <source>
        <dbReference type="Proteomes" id="UP000000599"/>
    </source>
</evidence>
<keyword evidence="1" id="KW-0479">Metal-binding</keyword>
<evidence type="ECO:0000256" key="3">
    <source>
        <dbReference type="ARBA" id="ARBA00022833"/>
    </source>
</evidence>
<dbReference type="OrthoDB" id="1701769at2759"/>
<keyword evidence="6" id="KW-1185">Reference proteome</keyword>
<dbReference type="EMBL" id="CR382133">
    <property type="protein sequence ID" value="CAG84359.2"/>
    <property type="molecule type" value="Genomic_DNA"/>
</dbReference>
<dbReference type="InParanoid" id="Q6BZG2"/>
<sequence>MSDMIPTFRNMAIALFIGYRAMINNETPVACILVSRSTNQILSIGYNDTNRSLNGTRHAEFIAIDKVMSQIPVHDRSDIAKIQGFFGDVILYVTVEPCIMCASALKQIGIGYVVYGCGNDRFGGNGTILSIHQDKINKAYQSYGGVLRTEAVQLLRNFYIQENDSAPNPKIKKNKELENKEYPPNLDFKEYLSPEEFTEFFGDERFAASYDNRGRELTPVLNHGYTLRDILHIEDLLAVSELKEMYQEKDFEDKLENDLQNFYGLFYDIDEEGKVDFNKIITKIDQIAQINPADPADPVNQVIQVDGFTTDLDCKKRKLNK</sequence>
<dbReference type="PANTHER" id="PTHR11079:SF149">
    <property type="entry name" value="TRNA-SPECIFIC ADENOSINE DEAMINASE 2"/>
    <property type="match status" value="1"/>
</dbReference>
<dbReference type="PANTHER" id="PTHR11079">
    <property type="entry name" value="CYTOSINE DEAMINASE FAMILY MEMBER"/>
    <property type="match status" value="1"/>
</dbReference>
<dbReference type="AlphaFoldDB" id="Q6BZG2"/>
<evidence type="ECO:0000256" key="2">
    <source>
        <dbReference type="ARBA" id="ARBA00022801"/>
    </source>
</evidence>
<dbReference type="CDD" id="cd01285">
    <property type="entry name" value="nucleoside_deaminase"/>
    <property type="match status" value="1"/>
</dbReference>
<dbReference type="OMA" id="IMCASYL"/>
<reference evidence="5 6" key="1">
    <citation type="journal article" date="2004" name="Nature">
        <title>Genome evolution in yeasts.</title>
        <authorList>
            <consortium name="Genolevures"/>
            <person name="Dujon B."/>
            <person name="Sherman D."/>
            <person name="Fischer G."/>
            <person name="Durrens P."/>
            <person name="Casaregola S."/>
            <person name="Lafontaine I."/>
            <person name="de Montigny J."/>
            <person name="Marck C."/>
            <person name="Neuveglise C."/>
            <person name="Talla E."/>
            <person name="Goffard N."/>
            <person name="Frangeul L."/>
            <person name="Aigle M."/>
            <person name="Anthouard V."/>
            <person name="Babour A."/>
            <person name="Barbe V."/>
            <person name="Barnay S."/>
            <person name="Blanchin S."/>
            <person name="Beckerich J.M."/>
            <person name="Beyne E."/>
            <person name="Bleykasten C."/>
            <person name="Boisrame A."/>
            <person name="Boyer J."/>
            <person name="Cattolico L."/>
            <person name="Confanioleri F."/>
            <person name="de Daruvar A."/>
            <person name="Despons L."/>
            <person name="Fabre E."/>
            <person name="Fairhead C."/>
            <person name="Ferry-Dumazet H."/>
            <person name="Groppi A."/>
            <person name="Hantraye F."/>
            <person name="Hennequin C."/>
            <person name="Jauniaux N."/>
            <person name="Joyet P."/>
            <person name="Kachouri R."/>
            <person name="Kerrest A."/>
            <person name="Koszul R."/>
            <person name="Lemaire M."/>
            <person name="Lesur I."/>
            <person name="Ma L."/>
            <person name="Muller H."/>
            <person name="Nicaud J.M."/>
            <person name="Nikolski M."/>
            <person name="Oztas S."/>
            <person name="Ozier-Kalogeropoulos O."/>
            <person name="Pellenz S."/>
            <person name="Potier S."/>
            <person name="Richard G.F."/>
            <person name="Straub M.L."/>
            <person name="Suleau A."/>
            <person name="Swennene D."/>
            <person name="Tekaia F."/>
            <person name="Wesolowski-Louvel M."/>
            <person name="Westhof E."/>
            <person name="Wirth B."/>
            <person name="Zeniou-Meyer M."/>
            <person name="Zivanovic I."/>
            <person name="Bolotin-Fukuhara M."/>
            <person name="Thierry A."/>
            <person name="Bouchier C."/>
            <person name="Caudron B."/>
            <person name="Scarpelli C."/>
            <person name="Gaillardin C."/>
            <person name="Weissenbach J."/>
            <person name="Wincker P."/>
            <person name="Souciet J.L."/>
        </authorList>
    </citation>
    <scope>NUCLEOTIDE SEQUENCE [LARGE SCALE GENOMIC DNA]</scope>
    <source>
        <strain evidence="6">ATCC 36239 / CBS 767 / BCRC 21394 / JCM 1990 / NBRC 0083 / IGC 2968</strain>
    </source>
</reference>
<dbReference type="GO" id="GO:0008270">
    <property type="term" value="F:zinc ion binding"/>
    <property type="evidence" value="ECO:0007669"/>
    <property type="project" value="InterPro"/>
</dbReference>
<dbReference type="RefSeq" id="XP_456407.2">
    <property type="nucleotide sequence ID" value="XM_456407.2"/>
</dbReference>
<dbReference type="KEGG" id="dha:DEHA2A01584g"/>
<gene>
    <name evidence="5" type="ordered locus">DEHA2A01584g</name>
</gene>
<dbReference type="eggNOG" id="KOG1018">
    <property type="taxonomic scope" value="Eukaryota"/>
</dbReference>
<protein>
    <submittedName>
        <fullName evidence="5">DEHA2A01584p</fullName>
    </submittedName>
</protein>
<dbReference type="GO" id="GO:0052717">
    <property type="term" value="F:tRNA-specific adenosine-34 deaminase activity"/>
    <property type="evidence" value="ECO:0007669"/>
    <property type="project" value="TreeGrafter"/>
</dbReference>
<dbReference type="STRING" id="284592.Q6BZG2"/>
<keyword evidence="3" id="KW-0862">Zinc</keyword>
<dbReference type="GO" id="GO:0002100">
    <property type="term" value="P:tRNA wobble adenosine to inosine editing"/>
    <property type="evidence" value="ECO:0007669"/>
    <property type="project" value="TreeGrafter"/>
</dbReference>
<dbReference type="GO" id="GO:0005634">
    <property type="term" value="C:nucleus"/>
    <property type="evidence" value="ECO:0007669"/>
    <property type="project" value="TreeGrafter"/>
</dbReference>
<name>Q6BZG2_DEBHA</name>
<dbReference type="Pfam" id="PF00383">
    <property type="entry name" value="dCMP_cyt_deam_1"/>
    <property type="match status" value="1"/>
</dbReference>
<evidence type="ECO:0000313" key="5">
    <source>
        <dbReference type="EMBL" id="CAG84359.2"/>
    </source>
</evidence>
<dbReference type="InterPro" id="IPR002125">
    <property type="entry name" value="CMP_dCMP_dom"/>
</dbReference>